<keyword evidence="1" id="KW-1015">Disulfide bond</keyword>
<reference evidence="4" key="1">
    <citation type="submission" date="2020-04" db="EMBL/GenBank/DDBJ databases">
        <authorList>
            <person name="Alioto T."/>
            <person name="Alioto T."/>
            <person name="Gomez Garrido J."/>
        </authorList>
    </citation>
    <scope>NUCLEOTIDE SEQUENCE</scope>
    <source>
        <strain evidence="4">A484AB</strain>
    </source>
</reference>
<dbReference type="PANTHER" id="PTHR24020:SF20">
    <property type="entry name" value="PH DOMAIN-CONTAINING PROTEIN"/>
    <property type="match status" value="1"/>
</dbReference>
<feature type="compositionally biased region" description="Polar residues" evidence="2">
    <location>
        <begin position="288"/>
        <end position="307"/>
    </location>
</feature>
<dbReference type="InterPro" id="IPR013087">
    <property type="entry name" value="Znf_C2H2_type"/>
</dbReference>
<dbReference type="InterPro" id="IPR002035">
    <property type="entry name" value="VWF_A"/>
</dbReference>
<gene>
    <name evidence="4" type="ORF">PACLA_8A028128</name>
</gene>
<feature type="region of interest" description="Disordered" evidence="2">
    <location>
        <begin position="204"/>
        <end position="390"/>
    </location>
</feature>
<dbReference type="PROSITE" id="PS50234">
    <property type="entry name" value="VWFA"/>
    <property type="match status" value="2"/>
</dbReference>
<feature type="compositionally biased region" description="Basic and acidic residues" evidence="2">
    <location>
        <begin position="965"/>
        <end position="980"/>
    </location>
</feature>
<evidence type="ECO:0000313" key="5">
    <source>
        <dbReference type="Proteomes" id="UP001152795"/>
    </source>
</evidence>
<dbReference type="Pfam" id="PF00092">
    <property type="entry name" value="VWA"/>
    <property type="match status" value="2"/>
</dbReference>
<feature type="compositionally biased region" description="Basic and acidic residues" evidence="2">
    <location>
        <begin position="221"/>
        <end position="236"/>
    </location>
</feature>
<feature type="compositionally biased region" description="Basic and acidic residues" evidence="2">
    <location>
        <begin position="995"/>
        <end position="1005"/>
    </location>
</feature>
<feature type="compositionally biased region" description="Basic and acidic residues" evidence="2">
    <location>
        <begin position="814"/>
        <end position="825"/>
    </location>
</feature>
<evidence type="ECO:0000256" key="3">
    <source>
        <dbReference type="SAM" id="SignalP"/>
    </source>
</evidence>
<feature type="compositionally biased region" description="Acidic residues" evidence="2">
    <location>
        <begin position="981"/>
        <end position="994"/>
    </location>
</feature>
<feature type="region of interest" description="Disordered" evidence="2">
    <location>
        <begin position="1245"/>
        <end position="1316"/>
    </location>
</feature>
<accession>A0A6S7H0P5</accession>
<dbReference type="SMART" id="SM00327">
    <property type="entry name" value="VWA"/>
    <property type="match status" value="2"/>
</dbReference>
<feature type="region of interest" description="Disordered" evidence="2">
    <location>
        <begin position="1031"/>
        <end position="1175"/>
    </location>
</feature>
<feature type="compositionally biased region" description="Polar residues" evidence="2">
    <location>
        <begin position="1602"/>
        <end position="1640"/>
    </location>
</feature>
<feature type="chain" id="PRO_5043646966" evidence="3">
    <location>
        <begin position="21"/>
        <end position="2146"/>
    </location>
</feature>
<dbReference type="Proteomes" id="UP001152795">
    <property type="component" value="Unassembled WGS sequence"/>
</dbReference>
<dbReference type="PROSITE" id="PS50092">
    <property type="entry name" value="TSP1"/>
    <property type="match status" value="1"/>
</dbReference>
<dbReference type="InterPro" id="IPR000884">
    <property type="entry name" value="TSP1_rpt"/>
</dbReference>
<feature type="region of interest" description="Disordered" evidence="2">
    <location>
        <begin position="1435"/>
        <end position="1585"/>
    </location>
</feature>
<feature type="compositionally biased region" description="Polar residues" evidence="2">
    <location>
        <begin position="746"/>
        <end position="771"/>
    </location>
</feature>
<feature type="compositionally biased region" description="Acidic residues" evidence="2">
    <location>
        <begin position="721"/>
        <end position="730"/>
    </location>
</feature>
<feature type="region of interest" description="Disordered" evidence="2">
    <location>
        <begin position="1600"/>
        <end position="1640"/>
    </location>
</feature>
<dbReference type="SUPFAM" id="SSF53300">
    <property type="entry name" value="vWA-like"/>
    <property type="match status" value="2"/>
</dbReference>
<feature type="compositionally biased region" description="Acidic residues" evidence="2">
    <location>
        <begin position="251"/>
        <end position="274"/>
    </location>
</feature>
<feature type="compositionally biased region" description="Polar residues" evidence="2">
    <location>
        <begin position="1379"/>
        <end position="1397"/>
    </location>
</feature>
<dbReference type="OrthoDB" id="10055012at2759"/>
<feature type="compositionally biased region" description="Polar residues" evidence="2">
    <location>
        <begin position="1435"/>
        <end position="1565"/>
    </location>
</feature>
<feature type="compositionally biased region" description="Basic and acidic residues" evidence="2">
    <location>
        <begin position="791"/>
        <end position="805"/>
    </location>
</feature>
<feature type="compositionally biased region" description="Basic and acidic residues" evidence="2">
    <location>
        <begin position="864"/>
        <end position="875"/>
    </location>
</feature>
<dbReference type="PANTHER" id="PTHR24020">
    <property type="entry name" value="COLLAGEN ALPHA"/>
    <property type="match status" value="1"/>
</dbReference>
<feature type="compositionally biased region" description="Polar residues" evidence="2">
    <location>
        <begin position="1139"/>
        <end position="1156"/>
    </location>
</feature>
<feature type="compositionally biased region" description="Polar residues" evidence="2">
    <location>
        <begin position="517"/>
        <end position="546"/>
    </location>
</feature>
<keyword evidence="3" id="KW-0732">Signal</keyword>
<sequence>MMLWINVVILLSYVPSLVQGHGYLIDRDFIAKKDGFKFNLHSGYGVVRGKGFHSLGCWKDTWIRAIQPLEKRHELLMNGDYKLREDPLRKCAVAALDNKMKLFAIENGGQCLGDTTITSSYKKYGAADHCKDDGYGGPWSMQVYGFTGANLRRHGGYSKWSSWTKCVGTCGKGIQKRFRTCSHPSPAHGGRDCSRLGPGMETRPCESECLGTEDDELEDSSETHNSMDKHKTDKFNKSPHSTKASKKSDDTNDYLDDDDDDDDDPDNDDDDDDNSSNNSDDEPKKNNGGKNTNQADESDSASNPSYESTDKGKEVFKNSYGKPSDHLVQYQGIGKNPNAKIAKPTQMVGGGLGKTQSGSLVLKSTSDMIKSDGEMANDGPVMSQSKSANTVSEASTNIAFGNKAGNSELSSNSGLVNGGKFAKGNGDLSTTNSDISENGDTMKQSVSRFSQGTTDIQPGNTNVNNEQSDKSALGYDLSSLPKTSSGTSGVGGMMKQSTLSQGGKPKETAVQSAGVANGSTMVNHLSGISNTQTSDAGVKEPSTSDSELGDAEENDEDGNDEDLSGGKSTMANDISDTSKSETSSNVHNVKESSEDATDTKPGTTGENVDKKAGPSNEYDKSIMDNDSSDASDSETSDNGAHMKEVNQGAGKTQLDTMVKSDESSSSGAKNDLPTTQQMKAAQDLLRFRWLSLAKSGSLKPTPTKQSDNSSKPVVDVSLKDESEEDFEDKDMENNQSANADVAKGSTVENHLSDISNTPTSDSNSTKEANTAESELGDTEEDDEEDADDDEQKVNARKMNERKVNAEKVNAGEVNEQKVKAGKVNEQKVNAGEVNEQKVNAGEVNEQKVNAGEVNEQKLNAGEVNEQKVNGEKEDNGEVDEQTTDEWKQEERGRNVEKTENRVNDQTTEGKNQEGRNENGEDIQMNDNQAVDGGRTVEHERKVDEPKMNEDSAPGNVGDEAMNAPEMEKHAEPLNDHKGDESGMEETEGNEDEDVMHEKMSEENGAKRVKEECICPVLDLMGKPGPNTKLCPCLTEPSKKASPPEKPLNAQMTKEEYKTGMFHASGLPKVDTSSMTSSQPSSTSEGTTLPTTSSTPPAKKPLIAMSETKPSGENVPAPETSPDTSGAGQPASSLALDRTPNGNQQVVTSSQPATQSKPAIPPKAGVTTQATPTKATNKVLHIKNGRFKPLSKTLSTLGESLNKAHSKGELNEGSYTLDTDIHNLLSTIGKLKSQVDSLRNDQEQLGDNDAVWSKQSGTVSGSPSQSEATHGSNSQSSSSMAPTNQSLHSSEYAGQSQSNTDNESSKGHGDNTKTDSSHLLKLRIVGQTANKQQKNATILHLKLSDKIKAAKNKPVGKSLGQNPGVGNINTATTDSVSHDTTLAQPTNPVPSGQTTSIKAPQKPANIGNGEIPITSTEAKQNKNLANVDGISQSANAKLKRPQQTNLLSPANGAQQNVKTTAPSGGVKVSQSTNTASGATVKQPTNALDNGKQTLSPATTSQPKTSLQDASPTKPNPQTNTLPQQSVSTTQKAKPSPSKPTTQLTVPQTNTLPQESIATSQKLLPSATQTSSQGGSTTGQAKPPQSNTIVQQPLQESIVPHKTLANTPGSSTAPQNPLPSATKTSPQGGSTTGQAKPPQSNTIVQQRLQERIVPHTTLAKTPESSTTPQKPLPSKPITQTKPNAGASSLIQRAAQHKTKDFTAIESTLAKIVKTQQATPKSTVPACNINLGFVLDGSASVEGTRRGNFLKMINFVKDMIHAFVELSQQVHVGTLVYSTNSSVILSFGTKGTEKVIDQILDSVHYPGQGSLTGKAIKDAWNQMFSSVPRGRKSKLLLLTDGPSNDDVKMPSKWLRDNGVEMFIIGLGKGYDQGQLQDMASQPSDQHIMIKDYDDLRTSIQEARNKICGFNANQVLQIMTSARFSDSFKEINAFQRTFGRKQCILDVVFLLDGSRQVETNGEGNFQREISFVKKAAKYLPLSRNDVHIGVGVLGDSNVMVFPMNEHYIRNSIDYELDHIRYPASSDIQPQEIKYARQLMLMKGIRDVAPRVFVLVTDVSSIDSYRRAIDELRTDGSDVAIFGVGSEIYKQEVKVRSSVQGLVDQVVTLDSADESEAAKHFAINMCKISNSKRTEIPRLTWKASDKVLNQN</sequence>
<dbReference type="SUPFAM" id="SSF82895">
    <property type="entry name" value="TSP-1 type 1 repeat"/>
    <property type="match status" value="1"/>
</dbReference>
<feature type="compositionally biased region" description="Acidic residues" evidence="2">
    <location>
        <begin position="626"/>
        <end position="635"/>
    </location>
</feature>
<proteinExistence type="predicted"/>
<feature type="compositionally biased region" description="Polar residues" evidence="2">
    <location>
        <begin position="427"/>
        <end position="466"/>
    </location>
</feature>
<feature type="compositionally biased region" description="Basic and acidic residues" evidence="2">
    <location>
        <begin position="934"/>
        <end position="949"/>
    </location>
</feature>
<feature type="compositionally biased region" description="Basic and acidic residues" evidence="2">
    <location>
        <begin position="607"/>
        <end position="623"/>
    </location>
</feature>
<dbReference type="EMBL" id="CACRXK020002793">
    <property type="protein sequence ID" value="CAB3996086.1"/>
    <property type="molecule type" value="Genomic_DNA"/>
</dbReference>
<feature type="compositionally biased region" description="Polar residues" evidence="2">
    <location>
        <begin position="1120"/>
        <end position="1131"/>
    </location>
</feature>
<dbReference type="SMART" id="SM00209">
    <property type="entry name" value="TSP1"/>
    <property type="match status" value="1"/>
</dbReference>
<feature type="compositionally biased region" description="Basic and acidic residues" evidence="2">
    <location>
        <begin position="1302"/>
        <end position="1316"/>
    </location>
</feature>
<dbReference type="Pfam" id="PF00090">
    <property type="entry name" value="TSP_1"/>
    <property type="match status" value="1"/>
</dbReference>
<feature type="compositionally biased region" description="Polar residues" evidence="2">
    <location>
        <begin position="1252"/>
        <end position="1301"/>
    </location>
</feature>
<feature type="signal peptide" evidence="3">
    <location>
        <begin position="1"/>
        <end position="20"/>
    </location>
</feature>
<dbReference type="InterPro" id="IPR050525">
    <property type="entry name" value="ECM_Assembly_Org"/>
</dbReference>
<feature type="region of interest" description="Disordered" evidence="2">
    <location>
        <begin position="1379"/>
        <end position="1405"/>
    </location>
</feature>
<feature type="compositionally biased region" description="Acidic residues" evidence="2">
    <location>
        <begin position="547"/>
        <end position="563"/>
    </location>
</feature>
<feature type="compositionally biased region" description="Basic and acidic residues" evidence="2">
    <location>
        <begin position="884"/>
        <end position="902"/>
    </location>
</feature>
<dbReference type="InterPro" id="IPR036465">
    <property type="entry name" value="vWFA_dom_sf"/>
</dbReference>
<feature type="region of interest" description="Disordered" evidence="2">
    <location>
        <begin position="421"/>
        <end position="679"/>
    </location>
</feature>
<dbReference type="PROSITE" id="PS00028">
    <property type="entry name" value="ZINC_FINGER_C2H2_1"/>
    <property type="match status" value="1"/>
</dbReference>
<dbReference type="Gene3D" id="3.40.50.410">
    <property type="entry name" value="von Willebrand factor, type A domain"/>
    <property type="match status" value="2"/>
</dbReference>
<feature type="compositionally biased region" description="Acidic residues" evidence="2">
    <location>
        <begin position="211"/>
        <end position="220"/>
    </location>
</feature>
<protein>
    <submittedName>
        <fullName evidence="4">Partial</fullName>
    </submittedName>
</protein>
<name>A0A6S7H0P5_PARCT</name>
<feature type="compositionally biased region" description="Polar residues" evidence="2">
    <location>
        <begin position="663"/>
        <end position="679"/>
    </location>
</feature>
<feature type="compositionally biased region" description="Acidic residues" evidence="2">
    <location>
        <begin position="774"/>
        <end position="790"/>
    </location>
</feature>
<evidence type="ECO:0000256" key="2">
    <source>
        <dbReference type="SAM" id="MobiDB-lite"/>
    </source>
</evidence>
<feature type="compositionally biased region" description="Low complexity" evidence="2">
    <location>
        <begin position="1566"/>
        <end position="1578"/>
    </location>
</feature>
<feature type="compositionally biased region" description="Polar residues" evidence="2">
    <location>
        <begin position="354"/>
        <end position="368"/>
    </location>
</feature>
<evidence type="ECO:0000256" key="1">
    <source>
        <dbReference type="ARBA" id="ARBA00023157"/>
    </source>
</evidence>
<organism evidence="4 5">
    <name type="scientific">Paramuricea clavata</name>
    <name type="common">Red gorgonian</name>
    <name type="synonym">Violescent sea-whip</name>
    <dbReference type="NCBI Taxonomy" id="317549"/>
    <lineage>
        <taxon>Eukaryota</taxon>
        <taxon>Metazoa</taxon>
        <taxon>Cnidaria</taxon>
        <taxon>Anthozoa</taxon>
        <taxon>Octocorallia</taxon>
        <taxon>Malacalcyonacea</taxon>
        <taxon>Plexauridae</taxon>
        <taxon>Paramuricea</taxon>
    </lineage>
</organism>
<dbReference type="InterPro" id="IPR036383">
    <property type="entry name" value="TSP1_rpt_sf"/>
</dbReference>
<feature type="compositionally biased region" description="Polar residues" evidence="2">
    <location>
        <begin position="698"/>
        <end position="711"/>
    </location>
</feature>
<feature type="compositionally biased region" description="Polar residues" evidence="2">
    <location>
        <begin position="566"/>
        <end position="587"/>
    </location>
</feature>
<evidence type="ECO:0000313" key="4">
    <source>
        <dbReference type="EMBL" id="CAB3996086.1"/>
    </source>
</evidence>
<dbReference type="Gene3D" id="2.20.100.10">
    <property type="entry name" value="Thrombospondin type-1 (TSP1) repeat"/>
    <property type="match status" value="1"/>
</dbReference>
<feature type="compositionally biased region" description="Polar residues" evidence="2">
    <location>
        <begin position="1656"/>
        <end position="1667"/>
    </location>
</feature>
<dbReference type="FunFam" id="2.20.100.10:FF:000001">
    <property type="entry name" value="semaphorin-5A isoform X1"/>
    <property type="match status" value="1"/>
</dbReference>
<feature type="compositionally biased region" description="Polar residues" evidence="2">
    <location>
        <begin position="1165"/>
        <end position="1175"/>
    </location>
</feature>
<feature type="compositionally biased region" description="Low complexity" evidence="2">
    <location>
        <begin position="1071"/>
        <end position="1096"/>
    </location>
</feature>
<dbReference type="CDD" id="cd01450">
    <property type="entry name" value="vWFA_subfamily_ECM"/>
    <property type="match status" value="2"/>
</dbReference>
<feature type="region of interest" description="Disordered" evidence="2">
    <location>
        <begin position="695"/>
        <end position="1005"/>
    </location>
</feature>
<comment type="caution">
    <text evidence="4">The sequence shown here is derived from an EMBL/GenBank/DDBJ whole genome shotgun (WGS) entry which is preliminary data.</text>
</comment>
<keyword evidence="5" id="KW-1185">Reference proteome</keyword>
<feature type="region of interest" description="Disordered" evidence="2">
    <location>
        <begin position="1655"/>
        <end position="1680"/>
    </location>
</feature>